<dbReference type="GO" id="GO:0008406">
    <property type="term" value="P:gonad development"/>
    <property type="evidence" value="ECO:0007669"/>
    <property type="project" value="UniProtKB-ARBA"/>
</dbReference>
<keyword evidence="3" id="KW-0524">Neurogenesis</keyword>
<feature type="compositionally biased region" description="Low complexity" evidence="6">
    <location>
        <begin position="720"/>
        <end position="735"/>
    </location>
</feature>
<dbReference type="GO" id="GO:0035167">
    <property type="term" value="P:larval lymph gland hemopoiesis"/>
    <property type="evidence" value="ECO:0007669"/>
    <property type="project" value="UniProtKB-ARBA"/>
</dbReference>
<dbReference type="SUPFAM" id="SSF54695">
    <property type="entry name" value="POZ domain"/>
    <property type="match status" value="1"/>
</dbReference>
<feature type="compositionally biased region" description="Basic and acidic residues" evidence="6">
    <location>
        <begin position="119"/>
        <end position="133"/>
    </location>
</feature>
<evidence type="ECO:0000313" key="9">
    <source>
        <dbReference type="Proteomes" id="UP000283509"/>
    </source>
</evidence>
<feature type="compositionally biased region" description="Pro residues" evidence="6">
    <location>
        <begin position="631"/>
        <end position="645"/>
    </location>
</feature>
<feature type="region of interest" description="Disordered" evidence="6">
    <location>
        <begin position="349"/>
        <end position="378"/>
    </location>
</feature>
<feature type="compositionally biased region" description="Pro residues" evidence="6">
    <location>
        <begin position="699"/>
        <end position="719"/>
    </location>
</feature>
<dbReference type="InterPro" id="IPR051095">
    <property type="entry name" value="Dros_DevTransReg"/>
</dbReference>
<organism evidence="8 9">
    <name type="scientific">Penaeus vannamei</name>
    <name type="common">Whiteleg shrimp</name>
    <name type="synonym">Litopenaeus vannamei</name>
    <dbReference type="NCBI Taxonomy" id="6689"/>
    <lineage>
        <taxon>Eukaryota</taxon>
        <taxon>Metazoa</taxon>
        <taxon>Ecdysozoa</taxon>
        <taxon>Arthropoda</taxon>
        <taxon>Crustacea</taxon>
        <taxon>Multicrustacea</taxon>
        <taxon>Malacostraca</taxon>
        <taxon>Eumalacostraca</taxon>
        <taxon>Eucarida</taxon>
        <taxon>Decapoda</taxon>
        <taxon>Dendrobranchiata</taxon>
        <taxon>Penaeoidea</taxon>
        <taxon>Penaeidae</taxon>
        <taxon>Penaeus</taxon>
    </lineage>
</organism>
<dbReference type="GO" id="GO:0005634">
    <property type="term" value="C:nucleus"/>
    <property type="evidence" value="ECO:0007669"/>
    <property type="project" value="UniProtKB-ARBA"/>
</dbReference>
<feature type="compositionally biased region" description="Low complexity" evidence="6">
    <location>
        <begin position="686"/>
        <end position="698"/>
    </location>
</feature>
<keyword evidence="4" id="KW-0539">Nucleus</keyword>
<dbReference type="InterPro" id="IPR000210">
    <property type="entry name" value="BTB/POZ_dom"/>
</dbReference>
<feature type="compositionally biased region" description="Pro residues" evidence="6">
    <location>
        <begin position="603"/>
        <end position="624"/>
    </location>
</feature>
<evidence type="ECO:0000256" key="1">
    <source>
        <dbReference type="ARBA" id="ARBA00022473"/>
    </source>
</evidence>
<dbReference type="AlphaFoldDB" id="A0A3R7MDM9"/>
<evidence type="ECO:0000256" key="2">
    <source>
        <dbReference type="ARBA" id="ARBA00022782"/>
    </source>
</evidence>
<feature type="region of interest" description="Disordered" evidence="6">
    <location>
        <begin position="603"/>
        <end position="743"/>
    </location>
</feature>
<dbReference type="PANTHER" id="PTHR23110">
    <property type="entry name" value="BTB DOMAIN TRANSCRIPTION FACTOR"/>
    <property type="match status" value="1"/>
</dbReference>
<dbReference type="PANTHER" id="PTHR23110:SF111">
    <property type="entry name" value="LONGITUDINALS LACKING PROTEIN, ISOFORMS F_I_K_T"/>
    <property type="match status" value="1"/>
</dbReference>
<dbReference type="CDD" id="cd18315">
    <property type="entry name" value="BTB_POZ_BAB-like"/>
    <property type="match status" value="1"/>
</dbReference>
<feature type="region of interest" description="Disordered" evidence="6">
    <location>
        <begin position="119"/>
        <end position="286"/>
    </location>
</feature>
<dbReference type="GO" id="GO:0016199">
    <property type="term" value="P:axon midline choice point recognition"/>
    <property type="evidence" value="ECO:0007669"/>
    <property type="project" value="UniProtKB-ARBA"/>
</dbReference>
<dbReference type="OrthoDB" id="2311693at2759"/>
<evidence type="ECO:0000256" key="6">
    <source>
        <dbReference type="SAM" id="MobiDB-lite"/>
    </source>
</evidence>
<dbReference type="SMART" id="SM00225">
    <property type="entry name" value="BTB"/>
    <property type="match status" value="1"/>
</dbReference>
<comment type="function">
    <text evidence="5">Putative transcription factor required for axon growth and guidance in the central and peripheral nervous systems. Repels CNS axons away from the midline by promoting the expression of the midline repellent sli and its receptor robo.</text>
</comment>
<reference evidence="8 9" key="2">
    <citation type="submission" date="2019-01" db="EMBL/GenBank/DDBJ databases">
        <title>The decoding of complex shrimp genome reveals the adaptation for benthos swimmer, frequently molting mechanism and breeding impact on genome.</title>
        <authorList>
            <person name="Sun Y."/>
            <person name="Gao Y."/>
            <person name="Yu Y."/>
        </authorList>
    </citation>
    <scope>NUCLEOTIDE SEQUENCE [LARGE SCALE GENOMIC DNA]</scope>
    <source>
        <tissue evidence="8">Muscle</tissue>
    </source>
</reference>
<dbReference type="Gene3D" id="3.30.710.10">
    <property type="entry name" value="Potassium Channel Kv1.1, Chain A"/>
    <property type="match status" value="1"/>
</dbReference>
<reference evidence="8 9" key="1">
    <citation type="submission" date="2018-04" db="EMBL/GenBank/DDBJ databases">
        <authorList>
            <person name="Zhang X."/>
            <person name="Yuan J."/>
            <person name="Li F."/>
            <person name="Xiang J."/>
        </authorList>
    </citation>
    <scope>NUCLEOTIDE SEQUENCE [LARGE SCALE GENOMIC DNA]</scope>
    <source>
        <tissue evidence="8">Muscle</tissue>
    </source>
</reference>
<name>A0A3R7MDM9_PENVA</name>
<accession>A0A3R7MDM9</accession>
<feature type="compositionally biased region" description="Pro residues" evidence="6">
    <location>
        <begin position="671"/>
        <end position="685"/>
    </location>
</feature>
<dbReference type="GO" id="GO:0045476">
    <property type="term" value="P:nurse cell apoptotic process"/>
    <property type="evidence" value="ECO:0007669"/>
    <property type="project" value="UniProtKB-ARBA"/>
</dbReference>
<dbReference type="GO" id="GO:0048813">
    <property type="term" value="P:dendrite morphogenesis"/>
    <property type="evidence" value="ECO:0007669"/>
    <property type="project" value="UniProtKB-ARBA"/>
</dbReference>
<dbReference type="GO" id="GO:0006357">
    <property type="term" value="P:regulation of transcription by RNA polymerase II"/>
    <property type="evidence" value="ECO:0007669"/>
    <property type="project" value="TreeGrafter"/>
</dbReference>
<feature type="compositionally biased region" description="Pro residues" evidence="6">
    <location>
        <begin position="530"/>
        <end position="543"/>
    </location>
</feature>
<evidence type="ECO:0000313" key="8">
    <source>
        <dbReference type="EMBL" id="ROT79042.1"/>
    </source>
</evidence>
<gene>
    <name evidence="8" type="ORF">C7M84_002258</name>
</gene>
<evidence type="ECO:0000256" key="5">
    <source>
        <dbReference type="ARBA" id="ARBA00037382"/>
    </source>
</evidence>
<feature type="region of interest" description="Disordered" evidence="6">
    <location>
        <begin position="530"/>
        <end position="554"/>
    </location>
</feature>
<dbReference type="PROSITE" id="PS50097">
    <property type="entry name" value="BTB"/>
    <property type="match status" value="1"/>
</dbReference>
<dbReference type="Proteomes" id="UP000283509">
    <property type="component" value="Unassembled WGS sequence"/>
</dbReference>
<dbReference type="GO" id="GO:0007464">
    <property type="term" value="P:R3/R4 cell fate commitment"/>
    <property type="evidence" value="ECO:0007669"/>
    <property type="project" value="UniProtKB-ARBA"/>
</dbReference>
<comment type="caution">
    <text evidence="8">The sequence shown here is derived from an EMBL/GenBank/DDBJ whole genome shotgun (WGS) entry which is preliminary data.</text>
</comment>
<feature type="compositionally biased region" description="Low complexity" evidence="6">
    <location>
        <begin position="145"/>
        <end position="188"/>
    </location>
</feature>
<feature type="compositionally biased region" description="Pro residues" evidence="6">
    <location>
        <begin position="654"/>
        <end position="663"/>
    </location>
</feature>
<sequence length="743" mass="80250">MEDGLLSLSGTTQTTFFEILRVLREKANYTDATIAVDGKFYPVHKLVMSTCSEYFSEIFEKTPCKSPVIVLKDVRSQDMEALLDYMYLGEVNVNQNDLASLLKTAECLRIKGLAVPDEDTTKVRKAPPDDRQESPPPKRRRNEDNSSSAPRPVSPSVNAPSKTTTPSVTPPVQSLPGSQSQDGIQDSSLDVPPMVKVEMQEADDPDDYRKDNSYEGGSVNEGDMGSDFGAELSKAEHDPDSYGSGSYAGPSIQPGGDLPWDEGDSSSFPQEGFSGDLPAGQQPQGGRTMFDYLEHIAPPMGREGRRTVGKMELEEIQKRYLAGRWRPRRDPAHLTQKCFVTAGEAERNSARPVAGTDKNRSSGVWRGREDGGEGEGSCSDSIGLIEVVLVQAVLVKEVMVAVLLVRADSGRVACPVGAVGALVRPLPRVGSDVALELYLVHQILSLALSCTQSPPLALSLQQVLSLALSCTQKSLTGSILYTRSSHWLSIFAPICRDRPLAVGVGSRRIRGIIPPSAFFHISPPPPNPSLLTPPPSLLYPPPTSSSRKLSCPSYSPHPLPLPSLTPSFTPHPPHLKSPLSHPLPPYLPIHTFPLPPPHPHPHYPPLPPLPPPHPYPSLTLPPHPHLQATLPPSPPLKTTPHPPSPSIHTFTPTPLNPSLPHPSLHPHPHPSKPPYPPPLPPPPQHSLPHTTPKHSLNPTPTPLNPTPTPSNPLTPPHPNPSNHSLPPSPSTTLPQTAPPPQIP</sequence>
<dbReference type="InterPro" id="IPR011333">
    <property type="entry name" value="SKP1/BTB/POZ_sf"/>
</dbReference>
<dbReference type="Pfam" id="PF00651">
    <property type="entry name" value="BTB"/>
    <property type="match status" value="1"/>
</dbReference>
<keyword evidence="1" id="KW-0217">Developmental protein</keyword>
<feature type="compositionally biased region" description="Low complexity" evidence="6">
    <location>
        <begin position="544"/>
        <end position="554"/>
    </location>
</feature>
<evidence type="ECO:0000259" key="7">
    <source>
        <dbReference type="PROSITE" id="PS50097"/>
    </source>
</evidence>
<proteinExistence type="predicted"/>
<feature type="domain" description="BTB" evidence="7">
    <location>
        <begin position="30"/>
        <end position="95"/>
    </location>
</feature>
<dbReference type="GO" id="GO:0045467">
    <property type="term" value="P:R7 cell development"/>
    <property type="evidence" value="ECO:0007669"/>
    <property type="project" value="UniProtKB-ARBA"/>
</dbReference>
<dbReference type="GO" id="GO:0007526">
    <property type="term" value="P:larval somatic muscle development"/>
    <property type="evidence" value="ECO:0007669"/>
    <property type="project" value="UniProtKB-ARBA"/>
</dbReference>
<keyword evidence="2" id="KW-0221">Differentiation</keyword>
<evidence type="ECO:0000256" key="3">
    <source>
        <dbReference type="ARBA" id="ARBA00022902"/>
    </source>
</evidence>
<dbReference type="EMBL" id="QCYY01001301">
    <property type="protein sequence ID" value="ROT79042.1"/>
    <property type="molecule type" value="Genomic_DNA"/>
</dbReference>
<keyword evidence="9" id="KW-1185">Reference proteome</keyword>
<protein>
    <submittedName>
        <fullName evidence="8">Broad-complex protein isoform 4</fullName>
    </submittedName>
</protein>
<evidence type="ECO:0000256" key="4">
    <source>
        <dbReference type="ARBA" id="ARBA00023242"/>
    </source>
</evidence>